<evidence type="ECO:0000259" key="2">
    <source>
        <dbReference type="Pfam" id="PF01471"/>
    </source>
</evidence>
<feature type="region of interest" description="Disordered" evidence="1">
    <location>
        <begin position="174"/>
        <end position="195"/>
    </location>
</feature>
<evidence type="ECO:0000256" key="1">
    <source>
        <dbReference type="SAM" id="MobiDB-lite"/>
    </source>
</evidence>
<dbReference type="Gene3D" id="1.10.101.10">
    <property type="entry name" value="PGBD-like superfamily/PGBD"/>
    <property type="match status" value="2"/>
</dbReference>
<reference evidence="3" key="1">
    <citation type="submission" date="2020-05" db="EMBL/GenBank/DDBJ databases">
        <title>Identification of trans-AT polyketide cluster in two marine bacteria, producers of a novel glutaramide-containing polyketide sesbanimide D and analogs.</title>
        <authorList>
            <person name="Kacar D."/>
            <person name="Rodriguez P."/>
            <person name="Canedo L."/>
            <person name="Gonzalez E."/>
            <person name="Galan B."/>
            <person name="De La Calle F."/>
            <person name="Garcia J.L."/>
        </authorList>
    </citation>
    <scope>NUCLEOTIDE SEQUENCE</scope>
    <source>
        <strain evidence="3">PHM038</strain>
    </source>
</reference>
<sequence>MSRQRRQQEQEEESSMAGRVGGIARDNPVAAGGTVVMALTGCLIVANALGLQSGRHPAPLFMTRDWANDTPAMIEPEDRRGTAMPQASQLVLDLQTALRRQDLYNGPLDGISGPATEQAIRMYERAQGQVETGEPTEALLARITLQGAAPVPAVIPVPRKKPSADGGEVLETVKTDPAAHTPEAASGAAPDTAPETDPQIVQIQKLLSDLGYGPLQADGVMGENTEIAIKRFQLNWDLPITGKVSPDLVARLESVSGRKIGN</sequence>
<evidence type="ECO:0000313" key="4">
    <source>
        <dbReference type="Proteomes" id="UP000598467"/>
    </source>
</evidence>
<comment type="caution">
    <text evidence="3">The sequence shown here is derived from an EMBL/GenBank/DDBJ whole genome shotgun (WGS) entry which is preliminary data.</text>
</comment>
<dbReference type="InterPro" id="IPR036365">
    <property type="entry name" value="PGBD-like_sf"/>
</dbReference>
<name>A0A926S8N3_9HYPH</name>
<dbReference type="Pfam" id="PF01471">
    <property type="entry name" value="PG_binding_1"/>
    <property type="match status" value="2"/>
</dbReference>
<evidence type="ECO:0000313" key="3">
    <source>
        <dbReference type="EMBL" id="MBD1545214.1"/>
    </source>
</evidence>
<proteinExistence type="predicted"/>
<accession>A0A926S8N3</accession>
<protein>
    <submittedName>
        <fullName evidence="3">Peptidoglycan-binding protein</fullName>
    </submittedName>
</protein>
<organism evidence="3 4">
    <name type="scientific">Roseibium aggregatum</name>
    <dbReference type="NCBI Taxonomy" id="187304"/>
    <lineage>
        <taxon>Bacteria</taxon>
        <taxon>Pseudomonadati</taxon>
        <taxon>Pseudomonadota</taxon>
        <taxon>Alphaproteobacteria</taxon>
        <taxon>Hyphomicrobiales</taxon>
        <taxon>Stappiaceae</taxon>
        <taxon>Roseibium</taxon>
    </lineage>
</organism>
<dbReference type="InterPro" id="IPR002477">
    <property type="entry name" value="Peptidoglycan-bd-like"/>
</dbReference>
<dbReference type="RefSeq" id="WP_190289885.1">
    <property type="nucleotide sequence ID" value="NZ_JABFCZ010000003.1"/>
</dbReference>
<dbReference type="SUPFAM" id="SSF47090">
    <property type="entry name" value="PGBD-like"/>
    <property type="match status" value="2"/>
</dbReference>
<dbReference type="InterPro" id="IPR036366">
    <property type="entry name" value="PGBDSf"/>
</dbReference>
<dbReference type="AlphaFoldDB" id="A0A926S8N3"/>
<dbReference type="Proteomes" id="UP000598467">
    <property type="component" value="Unassembled WGS sequence"/>
</dbReference>
<feature type="domain" description="Peptidoglycan binding-like" evidence="2">
    <location>
        <begin position="197"/>
        <end position="252"/>
    </location>
</feature>
<feature type="region of interest" description="Disordered" evidence="1">
    <location>
        <begin position="1"/>
        <end position="24"/>
    </location>
</feature>
<dbReference type="EMBL" id="JABFCZ010000003">
    <property type="protein sequence ID" value="MBD1545214.1"/>
    <property type="molecule type" value="Genomic_DNA"/>
</dbReference>
<feature type="domain" description="Peptidoglycan binding-like" evidence="2">
    <location>
        <begin position="89"/>
        <end position="142"/>
    </location>
</feature>
<gene>
    <name evidence="3" type="ORF">HK439_02995</name>
</gene>